<protein>
    <submittedName>
        <fullName evidence="2">Uncharacterized protein</fullName>
    </submittedName>
</protein>
<feature type="region of interest" description="Disordered" evidence="1">
    <location>
        <begin position="439"/>
        <end position="473"/>
    </location>
</feature>
<dbReference type="EMBL" id="LHPG02000018">
    <property type="protein sequence ID" value="PRW33022.1"/>
    <property type="molecule type" value="Genomic_DNA"/>
</dbReference>
<organism evidence="2 3">
    <name type="scientific">Chlorella sorokiniana</name>
    <name type="common">Freshwater green alga</name>
    <dbReference type="NCBI Taxonomy" id="3076"/>
    <lineage>
        <taxon>Eukaryota</taxon>
        <taxon>Viridiplantae</taxon>
        <taxon>Chlorophyta</taxon>
        <taxon>core chlorophytes</taxon>
        <taxon>Trebouxiophyceae</taxon>
        <taxon>Chlorellales</taxon>
        <taxon>Chlorellaceae</taxon>
        <taxon>Chlorella clade</taxon>
        <taxon>Chlorella</taxon>
    </lineage>
</organism>
<feature type="region of interest" description="Disordered" evidence="1">
    <location>
        <begin position="264"/>
        <end position="328"/>
    </location>
</feature>
<feature type="compositionally biased region" description="Low complexity" evidence="1">
    <location>
        <begin position="305"/>
        <end position="327"/>
    </location>
</feature>
<reference evidence="2 3" key="1">
    <citation type="journal article" date="2018" name="Plant J.">
        <title>Genome sequences of Chlorella sorokiniana UTEX 1602 and Micractinium conductrix SAG 241.80: implications to maltose excretion by a green alga.</title>
        <authorList>
            <person name="Arriola M.B."/>
            <person name="Velmurugan N."/>
            <person name="Zhang Y."/>
            <person name="Plunkett M.H."/>
            <person name="Hondzo H."/>
            <person name="Barney B.M."/>
        </authorList>
    </citation>
    <scope>NUCLEOTIDE SEQUENCE [LARGE SCALE GENOMIC DNA]</scope>
    <source>
        <strain evidence="3">UTEX 1602</strain>
    </source>
</reference>
<dbReference type="AlphaFoldDB" id="A0A2P6TFY2"/>
<dbReference type="OrthoDB" id="515898at2759"/>
<accession>A0A2P6TFY2</accession>
<proteinExistence type="predicted"/>
<evidence type="ECO:0000256" key="1">
    <source>
        <dbReference type="SAM" id="MobiDB-lite"/>
    </source>
</evidence>
<sequence>MTEPGPKKQNTASRQLRELQRLMAWSWDSRVEEHPPGEKAMHDFECVVNYQLDSRRRRTGTPSSAAAASPAPGDGSSPAVPISGAKAARRGSADRGVKRPSPGPASGEGKAGRKGSKAARADPSPADAAQPQQQQQTGGPLAAPADTAQQQQLAAADAASDGVVPSAPAASPAAAPQAAVEATPAVRQQHPACGLERSPALPGSASAVTPAAGLLAGVAQTPATAAAAATGPSTAGGSAATAALADGQCLPTPMPLPLSSVLRQQSTGVPQAPAAASGAAAEFRQPAPRTGVTLTSHKGKPEAEAPPAAATEPAQQLQQAEQQQAAQLMYHQPRPASCPPLFKQQALRMSRAASKSPLGQKHRSPAAGKENGGPANSSSGAAPLGFTPRTAEPAAPQPVALSAWKQQQLAALSAGFHSRQRRLLELLSACNRVQALSASQPAAAGPAGVPAAATAPTARPCDSKPPSGGKAARGRAAAAAVAAKPPLGPRAAAAGVGQVVGRLWEQQAVLGDSACIEQLLQLGASTLAGSSHWDSTAWHALRSLQPTSPAACEDILGPFLRHGFDPLAPGPDHFETSLGRYDSLVLECRSAEVRRHLLAHLEKLRAAGQLQLGGKEQAAQLVRGAAKSGMHPLMAHGITALESLICPAPGQMRLTRGRLPPRLG</sequence>
<feature type="region of interest" description="Disordered" evidence="1">
    <location>
        <begin position="346"/>
        <end position="399"/>
    </location>
</feature>
<comment type="caution">
    <text evidence="2">The sequence shown here is derived from an EMBL/GenBank/DDBJ whole genome shotgun (WGS) entry which is preliminary data.</text>
</comment>
<feature type="compositionally biased region" description="Low complexity" evidence="1">
    <location>
        <begin position="121"/>
        <end position="186"/>
    </location>
</feature>
<dbReference type="Proteomes" id="UP000239899">
    <property type="component" value="Unassembled WGS sequence"/>
</dbReference>
<evidence type="ECO:0000313" key="3">
    <source>
        <dbReference type="Proteomes" id="UP000239899"/>
    </source>
</evidence>
<feature type="compositionally biased region" description="Low complexity" evidence="1">
    <location>
        <begin position="60"/>
        <end position="79"/>
    </location>
</feature>
<feature type="compositionally biased region" description="Low complexity" evidence="1">
    <location>
        <begin position="439"/>
        <end position="458"/>
    </location>
</feature>
<feature type="compositionally biased region" description="Low complexity" evidence="1">
    <location>
        <begin position="272"/>
        <end position="281"/>
    </location>
</feature>
<name>A0A2P6TFY2_CHLSO</name>
<feature type="region of interest" description="Disordered" evidence="1">
    <location>
        <begin position="54"/>
        <end position="207"/>
    </location>
</feature>
<keyword evidence="3" id="KW-1185">Reference proteome</keyword>
<evidence type="ECO:0000313" key="2">
    <source>
        <dbReference type="EMBL" id="PRW33022.1"/>
    </source>
</evidence>
<gene>
    <name evidence="2" type="ORF">C2E21_8020</name>
</gene>